<proteinExistence type="predicted"/>
<reference evidence="1 2" key="1">
    <citation type="submission" date="2020-04" db="EMBL/GenBank/DDBJ databases">
        <authorList>
            <person name="De Canck E."/>
        </authorList>
    </citation>
    <scope>NUCLEOTIDE SEQUENCE [LARGE SCALE GENOMIC DNA]</scope>
    <source>
        <strain evidence="1 2">LMG 28688</strain>
    </source>
</reference>
<name>A0A6J5FI51_9BURK</name>
<gene>
    <name evidence="1" type="ORF">LMG28688_00661</name>
</gene>
<sequence length="50" mass="5381">MNALISVMSMLAHTPYLVAVLVVTFGLLGVEAWIVRGQARSHGDRSAEGR</sequence>
<dbReference type="EMBL" id="CADIKL010000003">
    <property type="protein sequence ID" value="CAB3778981.1"/>
    <property type="molecule type" value="Genomic_DNA"/>
</dbReference>
<dbReference type="RefSeq" id="WP_174220055.1">
    <property type="nucleotide sequence ID" value="NZ_CADIKL010000003.1"/>
</dbReference>
<organism evidence="1 2">
    <name type="scientific">Paraburkholderia caffeinitolerans</name>
    <dbReference type="NCBI Taxonomy" id="1723730"/>
    <lineage>
        <taxon>Bacteria</taxon>
        <taxon>Pseudomonadati</taxon>
        <taxon>Pseudomonadota</taxon>
        <taxon>Betaproteobacteria</taxon>
        <taxon>Burkholderiales</taxon>
        <taxon>Burkholderiaceae</taxon>
        <taxon>Paraburkholderia</taxon>
    </lineage>
</organism>
<dbReference type="Proteomes" id="UP000494119">
    <property type="component" value="Unassembled WGS sequence"/>
</dbReference>
<keyword evidence="2" id="KW-1185">Reference proteome</keyword>
<dbReference type="AlphaFoldDB" id="A0A6J5FI51"/>
<evidence type="ECO:0000313" key="1">
    <source>
        <dbReference type="EMBL" id="CAB3778981.1"/>
    </source>
</evidence>
<evidence type="ECO:0000313" key="2">
    <source>
        <dbReference type="Proteomes" id="UP000494119"/>
    </source>
</evidence>
<accession>A0A6J5FI51</accession>
<protein>
    <submittedName>
        <fullName evidence="1">Uncharacterized protein</fullName>
    </submittedName>
</protein>